<comment type="caution">
    <text evidence="2">The sequence shown here is derived from an EMBL/GenBank/DDBJ whole genome shotgun (WGS) entry which is preliminary data.</text>
</comment>
<evidence type="ECO:0000313" key="2">
    <source>
        <dbReference type="EMBL" id="KAK7877604.1"/>
    </source>
</evidence>
<feature type="transmembrane region" description="Helical" evidence="1">
    <location>
        <begin position="132"/>
        <end position="149"/>
    </location>
</feature>
<keyword evidence="1" id="KW-0472">Membrane</keyword>
<protein>
    <submittedName>
        <fullName evidence="2">Uncharacterized protein</fullName>
    </submittedName>
</protein>
<keyword evidence="1" id="KW-0812">Transmembrane</keyword>
<evidence type="ECO:0000256" key="1">
    <source>
        <dbReference type="SAM" id="Phobius"/>
    </source>
</evidence>
<gene>
    <name evidence="2" type="ORF">WMY93_031689</name>
</gene>
<proteinExistence type="predicted"/>
<sequence>MSERRETQKLQQNGQCVIHHADGFIPVRAEDGHSFSVVNLLRGQTSANITERSPLLRFPQDDSLTYMTVHDPGFADEHWDQTLDFRARFRLGSEVTSLSLSRSCSSGDKNENLDRNFKFAHNIRCCMKVSKTVCIFTLVVLCSLFFSMYPDRDNPWRMLAVSPTESFCILHETFTFLKTLDVTCTGTFVSQTVVHVPLLVPEDI</sequence>
<keyword evidence="3" id="KW-1185">Reference proteome</keyword>
<accession>A0AAW0MFE9</accession>
<dbReference type="Proteomes" id="UP001460270">
    <property type="component" value="Unassembled WGS sequence"/>
</dbReference>
<reference evidence="3" key="1">
    <citation type="submission" date="2024-04" db="EMBL/GenBank/DDBJ databases">
        <title>Salinicola lusitanus LLJ914,a marine bacterium isolated from the Okinawa Trough.</title>
        <authorList>
            <person name="Li J."/>
        </authorList>
    </citation>
    <scope>NUCLEOTIDE SEQUENCE [LARGE SCALE GENOMIC DNA]</scope>
</reference>
<organism evidence="2 3">
    <name type="scientific">Mugilogobius chulae</name>
    <name type="common">yellowstripe goby</name>
    <dbReference type="NCBI Taxonomy" id="88201"/>
    <lineage>
        <taxon>Eukaryota</taxon>
        <taxon>Metazoa</taxon>
        <taxon>Chordata</taxon>
        <taxon>Craniata</taxon>
        <taxon>Vertebrata</taxon>
        <taxon>Euteleostomi</taxon>
        <taxon>Actinopterygii</taxon>
        <taxon>Neopterygii</taxon>
        <taxon>Teleostei</taxon>
        <taxon>Neoteleostei</taxon>
        <taxon>Acanthomorphata</taxon>
        <taxon>Gobiaria</taxon>
        <taxon>Gobiiformes</taxon>
        <taxon>Gobioidei</taxon>
        <taxon>Gobiidae</taxon>
        <taxon>Gobionellinae</taxon>
        <taxon>Mugilogobius</taxon>
    </lineage>
</organism>
<name>A0AAW0MFE9_9GOBI</name>
<dbReference type="EMBL" id="JBBPFD010000681">
    <property type="protein sequence ID" value="KAK7877604.1"/>
    <property type="molecule type" value="Genomic_DNA"/>
</dbReference>
<keyword evidence="1" id="KW-1133">Transmembrane helix</keyword>
<evidence type="ECO:0000313" key="3">
    <source>
        <dbReference type="Proteomes" id="UP001460270"/>
    </source>
</evidence>
<dbReference type="AlphaFoldDB" id="A0AAW0MFE9"/>